<reference evidence="2" key="1">
    <citation type="submission" date="2024-05" db="EMBL/GenBank/DDBJ databases">
        <authorList>
            <person name="Kim S."/>
            <person name="Heo J."/>
            <person name="Choi H."/>
            <person name="Choi Y."/>
            <person name="Kwon S.-W."/>
            <person name="Kim Y."/>
        </authorList>
    </citation>
    <scope>NUCLEOTIDE SEQUENCE</scope>
    <source>
        <strain evidence="2">KACC 23699</strain>
    </source>
</reference>
<name>A0AAU7JXY2_9MICO</name>
<evidence type="ECO:0000313" key="2">
    <source>
        <dbReference type="EMBL" id="XBO45006.1"/>
    </source>
</evidence>
<organism evidence="2">
    <name type="scientific">Pedococcus sp. KACC 23699</name>
    <dbReference type="NCBI Taxonomy" id="3149228"/>
    <lineage>
        <taxon>Bacteria</taxon>
        <taxon>Bacillati</taxon>
        <taxon>Actinomycetota</taxon>
        <taxon>Actinomycetes</taxon>
        <taxon>Micrococcales</taxon>
        <taxon>Intrasporangiaceae</taxon>
        <taxon>Pedococcus</taxon>
    </lineage>
</organism>
<dbReference type="SUPFAM" id="SSF46955">
    <property type="entry name" value="Putative DNA-binding domain"/>
    <property type="match status" value="1"/>
</dbReference>
<dbReference type="InterPro" id="IPR009061">
    <property type="entry name" value="DNA-bd_dom_put_sf"/>
</dbReference>
<dbReference type="RefSeq" id="WP_406832490.1">
    <property type="nucleotide sequence ID" value="NZ_CP157483.1"/>
</dbReference>
<gene>
    <name evidence="2" type="ORF">ABEG17_06620</name>
</gene>
<evidence type="ECO:0000259" key="1">
    <source>
        <dbReference type="Pfam" id="PF12728"/>
    </source>
</evidence>
<accession>A0AAU7JXY2</accession>
<protein>
    <submittedName>
        <fullName evidence="2">Helix-turn-helix domain-containing protein</fullName>
    </submittedName>
</protein>
<dbReference type="Pfam" id="PF12728">
    <property type="entry name" value="HTH_17"/>
    <property type="match status" value="1"/>
</dbReference>
<dbReference type="EMBL" id="CP157483">
    <property type="protein sequence ID" value="XBO45006.1"/>
    <property type="molecule type" value="Genomic_DNA"/>
</dbReference>
<sequence length="62" mass="6987">MSDDRLWTVEDVAYYLGVPVQTVYWWRGAGKGPPGRRVGKRVRYRGEDVKAWFASLAVGVSA</sequence>
<proteinExistence type="predicted"/>
<dbReference type="AlphaFoldDB" id="A0AAU7JXY2"/>
<feature type="domain" description="Helix-turn-helix" evidence="1">
    <location>
        <begin position="8"/>
        <end position="55"/>
    </location>
</feature>
<dbReference type="InterPro" id="IPR041657">
    <property type="entry name" value="HTH_17"/>
</dbReference>